<name>A0ABP9AW06_9GAMM</name>
<evidence type="ECO:0000313" key="1">
    <source>
        <dbReference type="EMBL" id="GAA4786776.1"/>
    </source>
</evidence>
<reference evidence="2" key="1">
    <citation type="journal article" date="2019" name="Int. J. Syst. Evol. Microbiol.">
        <title>The Global Catalogue of Microorganisms (GCM) 10K type strain sequencing project: providing services to taxonomists for standard genome sequencing and annotation.</title>
        <authorList>
            <consortium name="The Broad Institute Genomics Platform"/>
            <consortium name="The Broad Institute Genome Sequencing Center for Infectious Disease"/>
            <person name="Wu L."/>
            <person name="Ma J."/>
        </authorList>
    </citation>
    <scope>NUCLEOTIDE SEQUENCE [LARGE SCALE GENOMIC DNA]</scope>
    <source>
        <strain evidence="2">JCM 18204</strain>
    </source>
</reference>
<organism evidence="1 2">
    <name type="scientific">Lysobacter hankyongensis</name>
    <dbReference type="NCBI Taxonomy" id="1176535"/>
    <lineage>
        <taxon>Bacteria</taxon>
        <taxon>Pseudomonadati</taxon>
        <taxon>Pseudomonadota</taxon>
        <taxon>Gammaproteobacteria</taxon>
        <taxon>Lysobacterales</taxon>
        <taxon>Lysobacteraceae</taxon>
        <taxon>Lysobacter</taxon>
    </lineage>
</organism>
<protein>
    <recommendedName>
        <fullName evidence="3">DUF3551 domain-containing protein</fullName>
    </recommendedName>
</protein>
<accession>A0ABP9AW06</accession>
<comment type="caution">
    <text evidence="1">The sequence shown here is derived from an EMBL/GenBank/DDBJ whole genome shotgun (WGS) entry which is preliminary data.</text>
</comment>
<dbReference type="EMBL" id="BAABJE010000002">
    <property type="protein sequence ID" value="GAA4786776.1"/>
    <property type="molecule type" value="Genomic_DNA"/>
</dbReference>
<evidence type="ECO:0000313" key="2">
    <source>
        <dbReference type="Proteomes" id="UP001499959"/>
    </source>
</evidence>
<sequence>MKRPASDPRHSNPGHSVRRRAPLIAVAAIAFAGTFAIAASAQSDPWCEYALRKCLDRYNSCLRIRDQAFCEPLYVACVQDSGCDG</sequence>
<dbReference type="Proteomes" id="UP001499959">
    <property type="component" value="Unassembled WGS sequence"/>
</dbReference>
<gene>
    <name evidence="1" type="ORF">GCM10023307_09660</name>
</gene>
<keyword evidence="2" id="KW-1185">Reference proteome</keyword>
<evidence type="ECO:0008006" key="3">
    <source>
        <dbReference type="Google" id="ProtNLM"/>
    </source>
</evidence>
<proteinExistence type="predicted"/>
<dbReference type="RefSeq" id="WP_345302171.1">
    <property type="nucleotide sequence ID" value="NZ_BAABJE010000002.1"/>
</dbReference>